<organism evidence="1">
    <name type="scientific">Myoviridae sp. ctaOv25</name>
    <dbReference type="NCBI Taxonomy" id="2827290"/>
    <lineage>
        <taxon>Viruses</taxon>
        <taxon>Duplodnaviria</taxon>
        <taxon>Heunggongvirae</taxon>
        <taxon>Uroviricota</taxon>
        <taxon>Caudoviricetes</taxon>
    </lineage>
</organism>
<reference evidence="1" key="1">
    <citation type="journal article" date="2021" name="Proc. Natl. Acad. Sci. U.S.A.">
        <title>A Catalog of Tens of Thousands of Viruses from Human Metagenomes Reveals Hidden Associations with Chronic Diseases.</title>
        <authorList>
            <person name="Tisza M.J."/>
            <person name="Buck C.B."/>
        </authorList>
    </citation>
    <scope>NUCLEOTIDE SEQUENCE</scope>
    <source>
        <strain evidence="1">CtaOv25</strain>
    </source>
</reference>
<dbReference type="InterPro" id="IPR027417">
    <property type="entry name" value="P-loop_NTPase"/>
</dbReference>
<sequence length="286" mass="32636">MKDYLYIYGGKSSTIKPFGNNTSKGMSGLTNGEVYTYFTKAGCGSIEVIIEYLRNAFKKEPDGEFERSIVYLSTELTIDEAESKIAHIGKRRDFLESSATISIIQSIKPDITYRNFSDSIKRATPTDPAGMVIIDSLRNCRGAVIPVGKMPGDHIPDRYKNLCITAERLNVPFVTMSLVRPDYIDQITRMIKTSTLGIRNERNIRKAKYYYIWGDMNNDEDIRKYLLSESYPYPWTTYYLSGAGPMYMDTFDIKEVAKKVIEITSCNPDTAKWVYICDNTENCETE</sequence>
<proteinExistence type="predicted"/>
<protein>
    <submittedName>
        <fullName evidence="1">DNA repair and recombination protein, FILAMENT, DNA BINDING, RECOMBINATION.93A</fullName>
    </submittedName>
</protein>
<name>A0A8S5R5X8_9CAUD</name>
<accession>A0A8S5R5X8</accession>
<dbReference type="Gene3D" id="3.40.50.300">
    <property type="entry name" value="P-loop containing nucleotide triphosphate hydrolases"/>
    <property type="match status" value="1"/>
</dbReference>
<dbReference type="EMBL" id="BK015820">
    <property type="protein sequence ID" value="DAE26546.1"/>
    <property type="molecule type" value="Genomic_DNA"/>
</dbReference>
<evidence type="ECO:0000313" key="1">
    <source>
        <dbReference type="EMBL" id="DAE26546.1"/>
    </source>
</evidence>